<reference evidence="1 2" key="1">
    <citation type="journal article" date="2019" name="Sci. Rep.">
        <title>Orb-weaving spider Araneus ventricosus genome elucidates the spidroin gene catalogue.</title>
        <authorList>
            <person name="Kono N."/>
            <person name="Nakamura H."/>
            <person name="Ohtoshi R."/>
            <person name="Moran D.A.P."/>
            <person name="Shinohara A."/>
            <person name="Yoshida Y."/>
            <person name="Fujiwara M."/>
            <person name="Mori M."/>
            <person name="Tomita M."/>
            <person name="Arakawa K."/>
        </authorList>
    </citation>
    <scope>NUCLEOTIDE SEQUENCE [LARGE SCALE GENOMIC DNA]</scope>
</reference>
<comment type="caution">
    <text evidence="1">The sequence shown here is derived from an EMBL/GenBank/DDBJ whole genome shotgun (WGS) entry which is preliminary data.</text>
</comment>
<dbReference type="EMBL" id="BGPR01001810">
    <property type="protein sequence ID" value="GBM62323.1"/>
    <property type="molecule type" value="Genomic_DNA"/>
</dbReference>
<organism evidence="1 2">
    <name type="scientific">Araneus ventricosus</name>
    <name type="common">Orbweaver spider</name>
    <name type="synonym">Epeira ventricosa</name>
    <dbReference type="NCBI Taxonomy" id="182803"/>
    <lineage>
        <taxon>Eukaryota</taxon>
        <taxon>Metazoa</taxon>
        <taxon>Ecdysozoa</taxon>
        <taxon>Arthropoda</taxon>
        <taxon>Chelicerata</taxon>
        <taxon>Arachnida</taxon>
        <taxon>Araneae</taxon>
        <taxon>Araneomorphae</taxon>
        <taxon>Entelegynae</taxon>
        <taxon>Araneoidea</taxon>
        <taxon>Araneidae</taxon>
        <taxon>Araneus</taxon>
    </lineage>
</organism>
<evidence type="ECO:0000313" key="1">
    <source>
        <dbReference type="EMBL" id="GBM62323.1"/>
    </source>
</evidence>
<gene>
    <name evidence="1" type="ORF">AVEN_157936_1</name>
</gene>
<dbReference type="AlphaFoldDB" id="A0A4Y2H9B6"/>
<dbReference type="Proteomes" id="UP000499080">
    <property type="component" value="Unassembled WGS sequence"/>
</dbReference>
<accession>A0A4Y2H9B6</accession>
<evidence type="ECO:0000313" key="2">
    <source>
        <dbReference type="Proteomes" id="UP000499080"/>
    </source>
</evidence>
<keyword evidence="2" id="KW-1185">Reference proteome</keyword>
<name>A0A4Y2H9B6_ARAVE</name>
<protein>
    <submittedName>
        <fullName evidence="1">Uncharacterized protein</fullName>
    </submittedName>
</protein>
<proteinExistence type="predicted"/>
<sequence length="78" mass="8850">MVRATGLGSVVSRDRIRGCVRTLFALVCNEFDATSLWQVRLVETKQQVDKEVEITMEEAREEETMEVALLQIAQHSVV</sequence>